<dbReference type="EnsemblPlants" id="evm.model.01.2599">
    <property type="protein sequence ID" value="cds.evm.model.01.2599"/>
    <property type="gene ID" value="evm.TU.01.2599"/>
</dbReference>
<name>A0A803NLU0_CANSA</name>
<reference evidence="2" key="2">
    <citation type="submission" date="2021-03" db="UniProtKB">
        <authorList>
            <consortium name="EnsemblPlants"/>
        </authorList>
    </citation>
    <scope>IDENTIFICATION</scope>
</reference>
<proteinExistence type="predicted"/>
<reference evidence="2" key="1">
    <citation type="submission" date="2018-11" db="EMBL/GenBank/DDBJ databases">
        <authorList>
            <person name="Grassa J C."/>
        </authorList>
    </citation>
    <scope>NUCLEOTIDE SEQUENCE [LARGE SCALE GENOMIC DNA]</scope>
</reference>
<dbReference type="Proteomes" id="UP000596661">
    <property type="component" value="Chromosome 1"/>
</dbReference>
<keyword evidence="3" id="KW-1185">Reference proteome</keyword>
<organism evidence="2 3">
    <name type="scientific">Cannabis sativa</name>
    <name type="common">Hemp</name>
    <name type="synonym">Marijuana</name>
    <dbReference type="NCBI Taxonomy" id="3483"/>
    <lineage>
        <taxon>Eukaryota</taxon>
        <taxon>Viridiplantae</taxon>
        <taxon>Streptophyta</taxon>
        <taxon>Embryophyta</taxon>
        <taxon>Tracheophyta</taxon>
        <taxon>Spermatophyta</taxon>
        <taxon>Magnoliopsida</taxon>
        <taxon>eudicotyledons</taxon>
        <taxon>Gunneridae</taxon>
        <taxon>Pentapetalae</taxon>
        <taxon>rosids</taxon>
        <taxon>fabids</taxon>
        <taxon>Rosales</taxon>
        <taxon>Cannabaceae</taxon>
        <taxon>Cannabis</taxon>
    </lineage>
</organism>
<keyword evidence="1" id="KW-1133">Transmembrane helix</keyword>
<keyword evidence="1" id="KW-0812">Transmembrane</keyword>
<evidence type="ECO:0000313" key="3">
    <source>
        <dbReference type="Proteomes" id="UP000596661"/>
    </source>
</evidence>
<dbReference type="AlphaFoldDB" id="A0A803NLU0"/>
<sequence>MQNQTHQIRSLFLPSPDLPQSHAFLSTGVKKAQSTKKETTIHYKKCHFCQHIFVLTKVSIALILGYGFSAWWGIEFNGDGGKVVPLLGISWMLDVHGSRDEGGPKGSSSGCSVLLVGTLGLADDVTVTAYDTYNVASILDITDDADIIDATDDVNVTYATNDVDAINATTTTDAKSTTYTFATDSRE</sequence>
<protein>
    <submittedName>
        <fullName evidence="2">Uncharacterized protein</fullName>
    </submittedName>
</protein>
<keyword evidence="1" id="KW-0472">Membrane</keyword>
<dbReference type="Gramene" id="evm.model.01.2599">
    <property type="protein sequence ID" value="cds.evm.model.01.2599"/>
    <property type="gene ID" value="evm.TU.01.2599"/>
</dbReference>
<accession>A0A803NLU0</accession>
<evidence type="ECO:0000313" key="2">
    <source>
        <dbReference type="EnsemblPlants" id="cds.evm.model.01.2599"/>
    </source>
</evidence>
<evidence type="ECO:0000256" key="1">
    <source>
        <dbReference type="SAM" id="Phobius"/>
    </source>
</evidence>
<dbReference type="EMBL" id="UZAU01000077">
    <property type="status" value="NOT_ANNOTATED_CDS"/>
    <property type="molecule type" value="Genomic_DNA"/>
</dbReference>
<feature type="transmembrane region" description="Helical" evidence="1">
    <location>
        <begin position="52"/>
        <end position="74"/>
    </location>
</feature>